<proteinExistence type="predicted"/>
<dbReference type="Proteomes" id="UP000708148">
    <property type="component" value="Unassembled WGS sequence"/>
</dbReference>
<protein>
    <submittedName>
        <fullName evidence="2">Uncharacterized protein</fullName>
    </submittedName>
</protein>
<keyword evidence="1" id="KW-0472">Membrane</keyword>
<keyword evidence="1" id="KW-0812">Transmembrane</keyword>
<dbReference type="OrthoDB" id="504536at2759"/>
<reference evidence="2" key="1">
    <citation type="submission" date="2020-12" db="EMBL/GenBank/DDBJ databases">
        <authorList>
            <person name="Iha C."/>
        </authorList>
    </citation>
    <scope>NUCLEOTIDE SEQUENCE</scope>
</reference>
<dbReference type="AlphaFoldDB" id="A0A8S1IYH1"/>
<dbReference type="EMBL" id="CAJHUC010001240">
    <property type="protein sequence ID" value="CAD7700375.1"/>
    <property type="molecule type" value="Genomic_DNA"/>
</dbReference>
<evidence type="ECO:0000313" key="3">
    <source>
        <dbReference type="Proteomes" id="UP000708148"/>
    </source>
</evidence>
<gene>
    <name evidence="2" type="ORF">OSTQU699_LOCUS5734</name>
</gene>
<comment type="caution">
    <text evidence="2">The sequence shown here is derived from an EMBL/GenBank/DDBJ whole genome shotgun (WGS) entry which is preliminary data.</text>
</comment>
<evidence type="ECO:0000256" key="1">
    <source>
        <dbReference type="SAM" id="Phobius"/>
    </source>
</evidence>
<organism evidence="2 3">
    <name type="scientific">Ostreobium quekettii</name>
    <dbReference type="NCBI Taxonomy" id="121088"/>
    <lineage>
        <taxon>Eukaryota</taxon>
        <taxon>Viridiplantae</taxon>
        <taxon>Chlorophyta</taxon>
        <taxon>core chlorophytes</taxon>
        <taxon>Ulvophyceae</taxon>
        <taxon>TCBD clade</taxon>
        <taxon>Bryopsidales</taxon>
        <taxon>Ostreobineae</taxon>
        <taxon>Ostreobiaceae</taxon>
        <taxon>Ostreobium</taxon>
    </lineage>
</organism>
<accession>A0A8S1IYH1</accession>
<keyword evidence="1" id="KW-1133">Transmembrane helix</keyword>
<keyword evidence="3" id="KW-1185">Reference proteome</keyword>
<feature type="transmembrane region" description="Helical" evidence="1">
    <location>
        <begin position="12"/>
        <end position="37"/>
    </location>
</feature>
<name>A0A8S1IYH1_9CHLO</name>
<feature type="non-terminal residue" evidence="2">
    <location>
        <position position="118"/>
    </location>
</feature>
<sequence length="118" mass="13134">MKRDGLRCRVYYSLLVIAYFEAVLWTSCLFVCDAAVISGGLAAESHDYILRETVNLKLVERQGDGQGTELPAGREQELKRADLRWGSESVCALLRKERLEPVTPVVLQQAIVGLSNLP</sequence>
<evidence type="ECO:0000313" key="2">
    <source>
        <dbReference type="EMBL" id="CAD7700375.1"/>
    </source>
</evidence>